<dbReference type="RefSeq" id="XP_003136049.1">
    <property type="nucleotide sequence ID" value="XM_003136001.1"/>
</dbReference>
<organism evidence="3">
    <name type="scientific">Loa loa</name>
    <name type="common">Eye worm</name>
    <name type="synonym">Filaria loa</name>
    <dbReference type="NCBI Taxonomy" id="7209"/>
    <lineage>
        <taxon>Eukaryota</taxon>
        <taxon>Metazoa</taxon>
        <taxon>Ecdysozoa</taxon>
        <taxon>Nematoda</taxon>
        <taxon>Chromadorea</taxon>
        <taxon>Rhabditida</taxon>
        <taxon>Spirurina</taxon>
        <taxon>Spiruromorpha</taxon>
        <taxon>Filarioidea</taxon>
        <taxon>Onchocercidae</taxon>
        <taxon>Loa</taxon>
    </lineage>
</organism>
<dbReference type="Gene3D" id="3.15.10.10">
    <property type="entry name" value="Bactericidal permeability-increasing protein, domain 1"/>
    <property type="match status" value="1"/>
</dbReference>
<evidence type="ECO:0000259" key="2">
    <source>
        <dbReference type="Pfam" id="PF01273"/>
    </source>
</evidence>
<keyword evidence="1" id="KW-0732">Signal</keyword>
<reference evidence="3" key="1">
    <citation type="submission" date="2012-04" db="EMBL/GenBank/DDBJ databases">
        <title>The Genome Sequence of Loa loa.</title>
        <authorList>
            <consortium name="The Broad Institute Genome Sequencing Platform"/>
            <consortium name="Broad Institute Genome Sequencing Center for Infectious Disease"/>
            <person name="Nutman T.B."/>
            <person name="Fink D.L."/>
            <person name="Russ C."/>
            <person name="Young S."/>
            <person name="Zeng Q."/>
            <person name="Gargeya S."/>
            <person name="Alvarado L."/>
            <person name="Berlin A."/>
            <person name="Chapman S.B."/>
            <person name="Chen Z."/>
            <person name="Freedman E."/>
            <person name="Gellesch M."/>
            <person name="Goldberg J."/>
            <person name="Griggs A."/>
            <person name="Gujja S."/>
            <person name="Heilman E.R."/>
            <person name="Heiman D."/>
            <person name="Howarth C."/>
            <person name="Mehta T."/>
            <person name="Neiman D."/>
            <person name="Pearson M."/>
            <person name="Roberts A."/>
            <person name="Saif S."/>
            <person name="Shea T."/>
            <person name="Shenoy N."/>
            <person name="Sisk P."/>
            <person name="Stolte C."/>
            <person name="Sykes S."/>
            <person name="White J."/>
            <person name="Yandava C."/>
            <person name="Haas B."/>
            <person name="Henn M.R."/>
            <person name="Nusbaum C."/>
            <person name="Birren B."/>
        </authorList>
    </citation>
    <scope>NUCLEOTIDE SEQUENCE [LARGE SCALE GENOMIC DNA]</scope>
</reference>
<evidence type="ECO:0000256" key="1">
    <source>
        <dbReference type="SAM" id="SignalP"/>
    </source>
</evidence>
<dbReference type="InterPro" id="IPR017943">
    <property type="entry name" value="Bactericidal_perm-incr_a/b_dom"/>
</dbReference>
<dbReference type="InterPro" id="IPR032942">
    <property type="entry name" value="BPI/LBP/Plunc"/>
</dbReference>
<gene>
    <name evidence="3" type="ORF">LOAG_00461</name>
</gene>
<feature type="signal peptide" evidence="1">
    <location>
        <begin position="1"/>
        <end position="20"/>
    </location>
</feature>
<dbReference type="PANTHER" id="PTHR10504">
    <property type="entry name" value="BACTERICIDAL PERMEABILITY-INCREASING BPI PROTEIN-RELATED"/>
    <property type="match status" value="1"/>
</dbReference>
<feature type="chain" id="PRO_5010359175" description="Lipid-binding serum glycoprotein N-terminal domain-containing protein" evidence="1">
    <location>
        <begin position="21"/>
        <end position="242"/>
    </location>
</feature>
<dbReference type="CTD" id="9937829"/>
<evidence type="ECO:0000313" key="3">
    <source>
        <dbReference type="EMBL" id="EFO28018.1"/>
    </source>
</evidence>
<dbReference type="SUPFAM" id="SSF55394">
    <property type="entry name" value="Bactericidal permeability-increasing protein, BPI"/>
    <property type="match status" value="1"/>
</dbReference>
<feature type="domain" description="Lipid-binding serum glycoprotein N-terminal" evidence="2">
    <location>
        <begin position="98"/>
        <end position="233"/>
    </location>
</feature>
<dbReference type="EMBL" id="JH712068">
    <property type="protein sequence ID" value="EFO28018.1"/>
    <property type="molecule type" value="Genomic_DNA"/>
</dbReference>
<protein>
    <recommendedName>
        <fullName evidence="2">Lipid-binding serum glycoprotein N-terminal domain-containing protein</fullName>
    </recommendedName>
</protein>
<dbReference type="AlphaFoldDB" id="A0A1S0UB78"/>
<dbReference type="KEGG" id="loa:LOAG_00461"/>
<accession>A0A1S0UB78</accession>
<dbReference type="InParanoid" id="A0A1S0UB78"/>
<dbReference type="OrthoDB" id="10255543at2759"/>
<dbReference type="Pfam" id="PF01273">
    <property type="entry name" value="LBP_BPI_CETP"/>
    <property type="match status" value="1"/>
</dbReference>
<name>A0A1S0UB78_LOALO</name>
<dbReference type="PANTHER" id="PTHR10504:SF143">
    <property type="entry name" value="BPI2 DOMAIN-CONTAINING PROTEIN"/>
    <property type="match status" value="1"/>
</dbReference>
<dbReference type="InterPro" id="IPR017942">
    <property type="entry name" value="Lipid-bd_serum_glycop_N"/>
</dbReference>
<dbReference type="GO" id="GO:0008289">
    <property type="term" value="F:lipid binding"/>
    <property type="evidence" value="ECO:0007669"/>
    <property type="project" value="InterPro"/>
</dbReference>
<dbReference type="GeneID" id="9937829"/>
<proteinExistence type="predicted"/>
<sequence>MGFTFATFLLLLIYNILSSADIHLHPLLQVVIFHFGIIHPVESIRISGYFIQLFLSYNDNIINCSLKNFRLSQNRKFHLKIYLSSSSAIRIRILPRAVAYLNNIGAQILNEQLPRLSIPNIKQRINNGQGYVSVSRIRVSRYKQATEHIISTSAPNKITWIMRNLNMGLIGSLSGEVNILLPMKLEGEAEILAYGVNFQLESALEQSETGAARVSTIFCRTTIQLMNIEIYNGGSSKVSRKQ</sequence>
<dbReference type="OMA" id="WIMRNLN"/>
<dbReference type="GO" id="GO:0005615">
    <property type="term" value="C:extracellular space"/>
    <property type="evidence" value="ECO:0007669"/>
    <property type="project" value="TreeGrafter"/>
</dbReference>